<dbReference type="PANTHER" id="PTHR46552">
    <property type="entry name" value="NADH-UBIQUINONE OXIDOREDUCTASE CHAIN 2"/>
    <property type="match status" value="1"/>
</dbReference>
<dbReference type="PANTHER" id="PTHR46552:SF1">
    <property type="entry name" value="NADH-UBIQUINONE OXIDOREDUCTASE CHAIN 2"/>
    <property type="match status" value="1"/>
</dbReference>
<comment type="function">
    <text evidence="18">Core subunit of the mitochondrial membrane respiratory chain NADH dehydrogenase (Complex I) which catalyzes electron transfer from NADH through the respiratory chain, using ubiquinone as an electron acceptor. Essential for the catalytic activity and assembly of complex I.</text>
</comment>
<dbReference type="GO" id="GO:0005743">
    <property type="term" value="C:mitochondrial inner membrane"/>
    <property type="evidence" value="ECO:0007669"/>
    <property type="project" value="UniProtKB-SubCell"/>
</dbReference>
<dbReference type="InterPro" id="IPR003917">
    <property type="entry name" value="NADH_UbQ_OxRdtase_chain2"/>
</dbReference>
<feature type="domain" description="NADH:quinone oxidoreductase/Mrp antiporter transmembrane" evidence="19">
    <location>
        <begin position="24"/>
        <end position="279"/>
    </location>
</feature>
<evidence type="ECO:0000256" key="15">
    <source>
        <dbReference type="ARBA" id="ARBA00023128"/>
    </source>
</evidence>
<feature type="transmembrane region" description="Helical" evidence="18">
    <location>
        <begin position="143"/>
        <end position="162"/>
    </location>
</feature>
<dbReference type="RefSeq" id="YP_007625224.1">
    <property type="nucleotide sequence ID" value="NC_020636.1"/>
</dbReference>
<dbReference type="AlphaFoldDB" id="D2DNH5"/>
<dbReference type="PRINTS" id="PR01436">
    <property type="entry name" value="NADHDHGNASE2"/>
</dbReference>
<comment type="similarity">
    <text evidence="3 18">Belongs to the complex I subunit 2 family.</text>
</comment>
<keyword evidence="15 18" id="KW-0496">Mitochondrion</keyword>
<evidence type="ECO:0000256" key="6">
    <source>
        <dbReference type="ARBA" id="ARBA00022448"/>
    </source>
</evidence>
<name>D2DNH5_9ODON</name>
<evidence type="ECO:0000256" key="2">
    <source>
        <dbReference type="ARBA" id="ARBA00004448"/>
    </source>
</evidence>
<dbReference type="EC" id="7.1.1.2" evidence="4 18"/>
<keyword evidence="16 18" id="KW-0472">Membrane</keyword>
<accession>D2DNH5</accession>
<keyword evidence="12 18" id="KW-1133">Transmembrane helix</keyword>
<reference evidence="20" key="1">
    <citation type="submission" date="2009-01" db="EMBL/GenBank/DDBJ databases">
        <title>The complete mitochondrial genome of a damselfly Pseudolestes mirabilis (Odonata: Megapodagrionidae).</title>
        <authorList>
            <person name="Hua J."/>
            <person name="Li M."/>
            <person name="Dong P."/>
            <person name="Bu W."/>
        </authorList>
    </citation>
    <scope>NUCLEOTIDE SEQUENCE</scope>
</reference>
<comment type="subcellular location">
    <subcellularLocation>
        <location evidence="2 18">Mitochondrion inner membrane</location>
        <topology evidence="2 18">Multi-pass membrane protein</topology>
    </subcellularLocation>
</comment>
<evidence type="ECO:0000256" key="14">
    <source>
        <dbReference type="ARBA" id="ARBA00023075"/>
    </source>
</evidence>
<evidence type="ECO:0000256" key="8">
    <source>
        <dbReference type="ARBA" id="ARBA00022692"/>
    </source>
</evidence>
<keyword evidence="13 18" id="KW-0520">NAD</keyword>
<evidence type="ECO:0000259" key="19">
    <source>
        <dbReference type="Pfam" id="PF00361"/>
    </source>
</evidence>
<keyword evidence="7 18" id="KW-0679">Respiratory chain</keyword>
<feature type="transmembrane region" description="Helical" evidence="18">
    <location>
        <begin position="60"/>
        <end position="78"/>
    </location>
</feature>
<feature type="transmembrane region" description="Helical" evidence="18">
    <location>
        <begin position="193"/>
        <end position="211"/>
    </location>
</feature>
<dbReference type="GO" id="GO:0008137">
    <property type="term" value="F:NADH dehydrogenase (ubiquinone) activity"/>
    <property type="evidence" value="ECO:0007669"/>
    <property type="project" value="UniProtKB-EC"/>
</dbReference>
<feature type="transmembrane region" description="Helical" evidence="18">
    <location>
        <begin position="232"/>
        <end position="256"/>
    </location>
</feature>
<feature type="transmembrane region" description="Helical" evidence="18">
    <location>
        <begin position="90"/>
        <end position="108"/>
    </location>
</feature>
<evidence type="ECO:0000256" key="13">
    <source>
        <dbReference type="ARBA" id="ARBA00023027"/>
    </source>
</evidence>
<feature type="transmembrane region" description="Helical" evidence="18">
    <location>
        <begin position="268"/>
        <end position="288"/>
    </location>
</feature>
<proteinExistence type="inferred from homology"/>
<organism evidence="20">
    <name type="scientific">Pseudolestes mirabilis</name>
    <dbReference type="NCBI Taxonomy" id="476809"/>
    <lineage>
        <taxon>Eukaryota</taxon>
        <taxon>Metazoa</taxon>
        <taxon>Ecdysozoa</taxon>
        <taxon>Arthropoda</taxon>
        <taxon>Hexapoda</taxon>
        <taxon>Insecta</taxon>
        <taxon>Pterygota</taxon>
        <taxon>Palaeoptera</taxon>
        <taxon>Odonata</taxon>
        <taxon>Zygoptera</taxon>
        <taxon>Pseudolestidae</taxon>
        <taxon>Pseudolestes</taxon>
    </lineage>
</organism>
<keyword evidence="6" id="KW-0813">Transport</keyword>
<evidence type="ECO:0000256" key="17">
    <source>
        <dbReference type="ARBA" id="ARBA00049551"/>
    </source>
</evidence>
<feature type="transmembrane region" description="Helical" evidence="18">
    <location>
        <begin position="308"/>
        <end position="329"/>
    </location>
</feature>
<keyword evidence="11 18" id="KW-0249">Electron transport</keyword>
<evidence type="ECO:0000256" key="11">
    <source>
        <dbReference type="ARBA" id="ARBA00022982"/>
    </source>
</evidence>
<evidence type="ECO:0000256" key="16">
    <source>
        <dbReference type="ARBA" id="ARBA00023136"/>
    </source>
</evidence>
<feature type="transmembrane region" description="Helical" evidence="18">
    <location>
        <begin position="7"/>
        <end position="34"/>
    </location>
</feature>
<dbReference type="GeneID" id="14841782"/>
<dbReference type="Pfam" id="PF00361">
    <property type="entry name" value="Proton_antipo_M"/>
    <property type="match status" value="1"/>
</dbReference>
<keyword evidence="9 18" id="KW-0999">Mitochondrion inner membrane</keyword>
<evidence type="ECO:0000256" key="5">
    <source>
        <dbReference type="ARBA" id="ARBA00021008"/>
    </source>
</evidence>
<keyword evidence="10 18" id="KW-1278">Translocase</keyword>
<evidence type="ECO:0000256" key="3">
    <source>
        <dbReference type="ARBA" id="ARBA00007012"/>
    </source>
</evidence>
<dbReference type="EMBL" id="FJ606784">
    <property type="protein sequence ID" value="ACM63334.1"/>
    <property type="molecule type" value="Genomic_DNA"/>
</dbReference>
<evidence type="ECO:0000256" key="9">
    <source>
        <dbReference type="ARBA" id="ARBA00022792"/>
    </source>
</evidence>
<dbReference type="InterPro" id="IPR001750">
    <property type="entry name" value="ND/Mrp_TM"/>
</dbReference>
<evidence type="ECO:0000256" key="4">
    <source>
        <dbReference type="ARBA" id="ARBA00012944"/>
    </source>
</evidence>
<gene>
    <name evidence="20" type="primary">ND2</name>
</gene>
<evidence type="ECO:0000256" key="1">
    <source>
        <dbReference type="ARBA" id="ARBA00003257"/>
    </source>
</evidence>
<keyword evidence="14 18" id="KW-0830">Ubiquinone</keyword>
<geneLocation type="mitochondrion" evidence="20"/>
<comment type="catalytic activity">
    <reaction evidence="17 18">
        <text>a ubiquinone + NADH + 5 H(+)(in) = a ubiquinol + NAD(+) + 4 H(+)(out)</text>
        <dbReference type="Rhea" id="RHEA:29091"/>
        <dbReference type="Rhea" id="RHEA-COMP:9565"/>
        <dbReference type="Rhea" id="RHEA-COMP:9566"/>
        <dbReference type="ChEBI" id="CHEBI:15378"/>
        <dbReference type="ChEBI" id="CHEBI:16389"/>
        <dbReference type="ChEBI" id="CHEBI:17976"/>
        <dbReference type="ChEBI" id="CHEBI:57540"/>
        <dbReference type="ChEBI" id="CHEBI:57945"/>
        <dbReference type="EC" id="7.1.1.2"/>
    </reaction>
</comment>
<evidence type="ECO:0000256" key="7">
    <source>
        <dbReference type="ARBA" id="ARBA00022660"/>
    </source>
</evidence>
<evidence type="ECO:0000256" key="12">
    <source>
        <dbReference type="ARBA" id="ARBA00022989"/>
    </source>
</evidence>
<keyword evidence="8 18" id="KW-0812">Transmembrane</keyword>
<dbReference type="GO" id="GO:0006120">
    <property type="term" value="P:mitochondrial electron transport, NADH to ubiquinone"/>
    <property type="evidence" value="ECO:0007669"/>
    <property type="project" value="InterPro"/>
</dbReference>
<dbReference type="CTD" id="4536"/>
<evidence type="ECO:0000313" key="20">
    <source>
        <dbReference type="EMBL" id="ACM63334.1"/>
    </source>
</evidence>
<protein>
    <recommendedName>
        <fullName evidence="5 18">NADH-ubiquinone oxidoreductase chain 2</fullName>
        <ecNumber evidence="4 18">7.1.1.2</ecNumber>
    </recommendedName>
</protein>
<dbReference type="InterPro" id="IPR050175">
    <property type="entry name" value="Complex_I_Subunit_2"/>
</dbReference>
<evidence type="ECO:0000256" key="18">
    <source>
        <dbReference type="RuleBase" id="RU003403"/>
    </source>
</evidence>
<evidence type="ECO:0000256" key="10">
    <source>
        <dbReference type="ARBA" id="ARBA00022967"/>
    </source>
</evidence>
<sequence>MTLNISTALFTSTLITGTMITITSSSWIIMWIGLEMNLLSFIPMMNKHSTPQESEASMKYFLIQAMASILLLTGVLLSDMMQPETKTTTIILLALFMKTGASPFHFWFPSVMQGVSWTNCIILMTWQKVAPMIMMSYQLTNGAITNLVVIASVMVGAIGGVNQTSIRKMMAYSSISHVGWMITSMLISKTHWMTYFTMYSILNVTVILIMHQYSIQHLMQMFSMKLDSTVKFTMWTSMLSLAGLPPFLGFLPKWIIIQNLIMLKEFHMVIIMVMMTLITLFFYLRMMYSAFTLNTTGMYWKNTKQNKLMTMLTMSTSLTGIPMISLLNIY</sequence>
<comment type="function">
    <text evidence="1">Core subunit of the mitochondrial membrane respiratory chain NADH dehydrogenase (Complex I) that is believed to belong to the minimal assembly required for catalysis. Complex I functions in the transfer of electrons from NADH to the respiratory chain. The immediate electron acceptor for the enzyme is believed to be ubiquinone.</text>
</comment>